<accession>A0A8D5JQS7</accession>
<evidence type="ECO:0000259" key="2">
    <source>
        <dbReference type="Pfam" id="PF13476"/>
    </source>
</evidence>
<gene>
    <name evidence="3" type="primary">sbcC</name>
    <name evidence="3" type="ORF">DGMP_10440</name>
</gene>
<sequence length="1211" mass="140492">MKILHLRFRNLNSLVGSWAVDFTTPDFRAGNIFAITGPTGSGKSTILDAICLALYGKTPRLESISKSTNEIMSRRTGECFSEVTFSTAKGVFRCHWAQHRARRQPAGDLQPPKHEIVAEETGRILESKLRNVLKKVTEVTGMDFDRFTRSVLLAQGNFNKFLEATSDEKAPILEQITGTTIYSEISQHSHHRWKEEKEKLNRLKQTRDTFTLIPEEELSQLYRTIADHDTDLTKTRQLLKQVHTKLDWLKNIAHLEEQITQLKAELSDVETRWKKEKPSHQRINKAEKARLLHDTCRMIHQLRKNIEKNSNELERSRKEAGNITVEMEQARQEVNKSASNYSRQVQEKNASETGAKEARRLDLLINTGQQELARLQKTVNEEKLNIEHLEEKKLAIRKKQRELEKELDEQTKTIENNRYLADLAEKTAIIRQKISNHDKKRVEETLLTQKHKNIELEITEKKKTVREWEKKRETARNRLQQLFKEKEHISEQFARSPATSLHFLYEEADTLKKSLETLLLIDELEEKKVTVQRHLTDCDKGRRTLDGEYTQLTDRIERTRSERTEKRDTITKLEELVLLHNKIEQFEAERAKLKKNSPCPLCGSQHHPFLATEHITTPAKDNYRQELLQEQENLEEISGRLTRLQTDLGVIAEQRKQLEKERKLLIDNLDKIKAELSMLKRKAVNSTCTDLRNRQKNIAEKIKKTAGLQKRIEEINDHISTVKDDLSAGEKHLQQRSYELEKSRDEKKRLAMEIETAVNERKKLFSAITSECRRYKIALADGDNLSYLNVKLRDLAGLWTKWHGKMDELKSSMQATDAERDKVVYSLAHAEAELEKKLLHNQEIKKKIELLNEERIHIYGRKDPDREEQRLKQLLDEAEKTRKKHQKILDQLEKQSITLSERIEILKINRKNILQELDKLQTRFQLDLAEKGFRSEEDLEASLIPKDILATMTAERDSLIRRRVELSALVEDCANRFAREQQQKLTLKPERELQLQAAGLEKKINELQESLGALKNRITQQEHIKKQFAGQQEIIRQQEKECHYWDQLHHLIGSADGKKFRNFAQGLTFEQMVYHANTILMKMNDRYLLVRDRTKPLELNVIDNYQAGELRPTRNLSGGESFLVSLALAFGLASMASKNIQVDSLFLDEGFGTLDEESLETALASLGRLQQDGKTIGIISHVPAIRERIPVQIRIEPGYDGTSKITGAGVS</sequence>
<dbReference type="GO" id="GO:0016887">
    <property type="term" value="F:ATP hydrolysis activity"/>
    <property type="evidence" value="ECO:0007669"/>
    <property type="project" value="InterPro"/>
</dbReference>
<feature type="coiled-coil region" evidence="1">
    <location>
        <begin position="542"/>
        <end position="596"/>
    </location>
</feature>
<dbReference type="AlphaFoldDB" id="A0A8D5JQS7"/>
<dbReference type="Pfam" id="PF13476">
    <property type="entry name" value="AAA_23"/>
    <property type="match status" value="1"/>
</dbReference>
<feature type="coiled-coil region" evidence="1">
    <location>
        <begin position="451"/>
        <end position="492"/>
    </location>
</feature>
<protein>
    <submittedName>
        <fullName evidence="3">Nuclease SbcCD subunit C</fullName>
    </submittedName>
</protein>
<dbReference type="GO" id="GO:0006302">
    <property type="term" value="P:double-strand break repair"/>
    <property type="evidence" value="ECO:0007669"/>
    <property type="project" value="InterPro"/>
</dbReference>
<keyword evidence="1" id="KW-0175">Coiled coil</keyword>
<name>A0A8D5JQS7_9BACT</name>
<evidence type="ECO:0000313" key="3">
    <source>
        <dbReference type="EMBL" id="BCL60351.1"/>
    </source>
</evidence>
<feature type="coiled-coil region" evidence="1">
    <location>
        <begin position="620"/>
        <end position="682"/>
    </location>
</feature>
<feature type="coiled-coil region" evidence="1">
    <location>
        <begin position="299"/>
        <end position="333"/>
    </location>
</feature>
<dbReference type="Proteomes" id="UP000826725">
    <property type="component" value="Chromosome"/>
</dbReference>
<feature type="domain" description="Rad50/SbcC-type AAA" evidence="2">
    <location>
        <begin position="6"/>
        <end position="265"/>
    </location>
</feature>
<evidence type="ECO:0000313" key="4">
    <source>
        <dbReference type="Proteomes" id="UP000826725"/>
    </source>
</evidence>
<feature type="coiled-coil region" evidence="1">
    <location>
        <begin position="827"/>
        <end position="923"/>
    </location>
</feature>
<organism evidence="3 4">
    <name type="scientific">Desulfomarina profundi</name>
    <dbReference type="NCBI Taxonomy" id="2772557"/>
    <lineage>
        <taxon>Bacteria</taxon>
        <taxon>Pseudomonadati</taxon>
        <taxon>Thermodesulfobacteriota</taxon>
        <taxon>Desulfobulbia</taxon>
        <taxon>Desulfobulbales</taxon>
        <taxon>Desulfobulbaceae</taxon>
        <taxon>Desulfomarina</taxon>
    </lineage>
</organism>
<feature type="coiled-coil region" evidence="1">
    <location>
        <begin position="245"/>
        <end position="272"/>
    </location>
</feature>
<dbReference type="PANTHER" id="PTHR32114">
    <property type="entry name" value="ABC TRANSPORTER ABCH.3"/>
    <property type="match status" value="1"/>
</dbReference>
<proteinExistence type="predicted"/>
<keyword evidence="4" id="KW-1185">Reference proteome</keyword>
<dbReference type="KEGG" id="dbk:DGMP_10440"/>
<feature type="coiled-coil region" evidence="1">
    <location>
        <begin position="990"/>
        <end position="1024"/>
    </location>
</feature>
<dbReference type="EMBL" id="AP024086">
    <property type="protein sequence ID" value="BCL60351.1"/>
    <property type="molecule type" value="Genomic_DNA"/>
</dbReference>
<feature type="coiled-coil region" evidence="1">
    <location>
        <begin position="365"/>
        <end position="413"/>
    </location>
</feature>
<evidence type="ECO:0000256" key="1">
    <source>
        <dbReference type="SAM" id="Coils"/>
    </source>
</evidence>
<dbReference type="Pfam" id="PF13558">
    <property type="entry name" value="SbcC_Walker_B"/>
    <property type="match status" value="1"/>
</dbReference>
<reference evidence="3" key="1">
    <citation type="submission" date="2020-09" db="EMBL/GenBank/DDBJ databases">
        <title>Desulfogranum mesoprofundum gen. nov., sp. nov., a novel mesophilic, sulfate-reducing chemolithoautotroph isolated from a deep-sea hydrothermal vent chimney in the Suiyo Seamount.</title>
        <authorList>
            <person name="Hashimoto Y."/>
            <person name="Nakagawa S."/>
        </authorList>
    </citation>
    <scope>NUCLEOTIDE SEQUENCE</scope>
    <source>
        <strain evidence="3">KT2</strain>
    </source>
</reference>
<dbReference type="PANTHER" id="PTHR32114:SF2">
    <property type="entry name" value="ABC TRANSPORTER ABCH.3"/>
    <property type="match status" value="1"/>
</dbReference>
<dbReference type="RefSeq" id="WP_228856487.1">
    <property type="nucleotide sequence ID" value="NZ_AP024086.1"/>
</dbReference>
<dbReference type="InterPro" id="IPR038729">
    <property type="entry name" value="Rad50/SbcC_AAA"/>
</dbReference>